<feature type="compositionally biased region" description="Basic and acidic residues" evidence="1">
    <location>
        <begin position="148"/>
        <end position="180"/>
    </location>
</feature>
<dbReference type="Pfam" id="PF05558">
    <property type="entry name" value="DREPP"/>
    <property type="match status" value="1"/>
</dbReference>
<feature type="region of interest" description="Disordered" evidence="1">
    <location>
        <begin position="133"/>
        <end position="199"/>
    </location>
</feature>
<dbReference type="InterPro" id="IPR008469">
    <property type="entry name" value="DREPP"/>
</dbReference>
<name>A0A3S3R8U4_9MAGN</name>
<gene>
    <name evidence="2" type="ORF">CKAN_02559400</name>
</gene>
<evidence type="ECO:0000256" key="1">
    <source>
        <dbReference type="SAM" id="MobiDB-lite"/>
    </source>
</evidence>
<comment type="caution">
    <text evidence="2">The sequence shown here is derived from an EMBL/GenBank/DDBJ whole genome shotgun (WGS) entry which is preliminary data.</text>
</comment>
<evidence type="ECO:0000313" key="2">
    <source>
        <dbReference type="EMBL" id="RWR96221.1"/>
    </source>
</evidence>
<organism evidence="2 3">
    <name type="scientific">Cinnamomum micranthum f. kanehirae</name>
    <dbReference type="NCBI Taxonomy" id="337451"/>
    <lineage>
        <taxon>Eukaryota</taxon>
        <taxon>Viridiplantae</taxon>
        <taxon>Streptophyta</taxon>
        <taxon>Embryophyta</taxon>
        <taxon>Tracheophyta</taxon>
        <taxon>Spermatophyta</taxon>
        <taxon>Magnoliopsida</taxon>
        <taxon>Magnoliidae</taxon>
        <taxon>Laurales</taxon>
        <taxon>Lauraceae</taxon>
        <taxon>Cinnamomum</taxon>
    </lineage>
</organism>
<dbReference type="EMBL" id="QPKB01000012">
    <property type="protein sequence ID" value="RWR96221.1"/>
    <property type="molecule type" value="Genomic_DNA"/>
</dbReference>
<feature type="compositionally biased region" description="Basic and acidic residues" evidence="1">
    <location>
        <begin position="190"/>
        <end position="199"/>
    </location>
</feature>
<dbReference type="Proteomes" id="UP000283530">
    <property type="component" value="Unassembled WGS sequence"/>
</dbReference>
<sequence>MGYWKSKVLPKIKKVFEKNGSKKAAAAEICKSFDDSKEAISKELEEKKTELEPKVIEVYAASSTEIKTVVKERKDEGIKKNSPAVQKFLEELVKIEFPGSKQVHEASTKFGPTLVSGPVFFVFEKVSTFIATEEKEGETTVTTETVEETSKEKEVVIEEEKEKEKEEEKAPEVVPEKVEAAPEATPPEPPKVEEEAPKP</sequence>
<dbReference type="PANTHER" id="PTHR38522">
    <property type="entry name" value="PLASMA MEMBRANE-ASSOCIATED CATION-BINDING PROTEIN 1"/>
    <property type="match status" value="1"/>
</dbReference>
<dbReference type="AlphaFoldDB" id="A0A3S3R8U4"/>
<protein>
    <submittedName>
        <fullName evidence="2">Plasma membrane-associated cation-binding protein 1</fullName>
    </submittedName>
</protein>
<accession>A0A3S3R8U4</accession>
<keyword evidence="3" id="KW-1185">Reference proteome</keyword>
<evidence type="ECO:0000313" key="3">
    <source>
        <dbReference type="Proteomes" id="UP000283530"/>
    </source>
</evidence>
<dbReference type="OrthoDB" id="1933409at2759"/>
<dbReference type="GO" id="GO:0005886">
    <property type="term" value="C:plasma membrane"/>
    <property type="evidence" value="ECO:0007669"/>
    <property type="project" value="InterPro"/>
</dbReference>
<proteinExistence type="predicted"/>
<reference evidence="2 3" key="1">
    <citation type="journal article" date="2019" name="Nat. Plants">
        <title>Stout camphor tree genome fills gaps in understanding of flowering plant genome evolution.</title>
        <authorList>
            <person name="Chaw S.M."/>
            <person name="Liu Y.C."/>
            <person name="Wu Y.W."/>
            <person name="Wang H.Y."/>
            <person name="Lin C.I."/>
            <person name="Wu C.S."/>
            <person name="Ke H.M."/>
            <person name="Chang L.Y."/>
            <person name="Hsu C.Y."/>
            <person name="Yang H.T."/>
            <person name="Sudianto E."/>
            <person name="Hsu M.H."/>
            <person name="Wu K.P."/>
            <person name="Wang L.N."/>
            <person name="Leebens-Mack J.H."/>
            <person name="Tsai I.J."/>
        </authorList>
    </citation>
    <scope>NUCLEOTIDE SEQUENCE [LARGE SCALE GENOMIC DNA]</scope>
    <source>
        <strain evidence="3">cv. Chaw 1501</strain>
        <tissue evidence="2">Young leaves</tissue>
    </source>
</reference>
<dbReference type="PANTHER" id="PTHR38522:SF2">
    <property type="entry name" value="PLASMA MEMBRANE-ASSOCIATED CATION-BINDING PROTEIN 1"/>
    <property type="match status" value="1"/>
</dbReference>